<evidence type="ECO:0000313" key="2">
    <source>
        <dbReference type="Proteomes" id="UP000236316"/>
    </source>
</evidence>
<sequence length="157" mass="18076">MRKTIIITGEVGSGKTTLIKYLKTGIFDRKYIPTSRDVIESVGDYNVIEICNNPLFSNECMELGVDKYYSLKQSILYYFHSLSPFPLEEQSEIKSLPKRIIYLYTYKKPNIKDMGLGDLSNLILFVNSKYDYNNNRLENSISTKIGDVQYLVDNIGD</sequence>
<dbReference type="EMBL" id="LT906555">
    <property type="protein sequence ID" value="SNW62182.1"/>
    <property type="molecule type" value="Genomic_DNA"/>
</dbReference>
<dbReference type="KEGG" id="vg:35382048"/>
<dbReference type="SUPFAM" id="SSF52540">
    <property type="entry name" value="P-loop containing nucleoside triphosphate hydrolases"/>
    <property type="match status" value="1"/>
</dbReference>
<proteinExistence type="predicted"/>
<reference evidence="1" key="1">
    <citation type="submission" date="2017-08" db="EMBL/GenBank/DDBJ databases">
        <authorList>
            <consortium name="Urmite Genomes"/>
        </authorList>
    </citation>
    <scope>NUCLEOTIDE SEQUENCE [LARGE SCALE GENOMIC DNA]</scope>
    <source>
        <strain evidence="1">IHUMI-LCC2</strain>
    </source>
</reference>
<protein>
    <submittedName>
        <fullName evidence="1">ATPase AAA</fullName>
    </submittedName>
</protein>
<dbReference type="GeneID" id="35382048"/>
<accession>A0A2I2L3R0</accession>
<organism evidence="1">
    <name type="scientific">Orpheovirus IHUMI-LCC2</name>
    <dbReference type="NCBI Taxonomy" id="2023057"/>
    <lineage>
        <taxon>Viruses</taxon>
        <taxon>Varidnaviria</taxon>
        <taxon>Bamfordvirae</taxon>
        <taxon>Nucleocytoviricota</taxon>
        <taxon>Megaviricetes</taxon>
        <taxon>Pimascovirales</taxon>
        <taxon>Ocovirineae</taxon>
        <taxon>Orpheoviridae</taxon>
        <taxon>Alphaorpheovirus</taxon>
        <taxon>Alphaorpheovirus massiliense</taxon>
    </lineage>
</organism>
<gene>
    <name evidence="1" type="ORF">ORPV_278</name>
</gene>
<evidence type="ECO:0000313" key="1">
    <source>
        <dbReference type="EMBL" id="SNW62182.1"/>
    </source>
</evidence>
<dbReference type="RefSeq" id="YP_009448484.1">
    <property type="nucleotide sequence ID" value="NC_036594.1"/>
</dbReference>
<name>A0A2I2L3R0_9VIRU</name>
<dbReference type="InterPro" id="IPR027417">
    <property type="entry name" value="P-loop_NTPase"/>
</dbReference>
<dbReference type="Proteomes" id="UP000236316">
    <property type="component" value="Segment"/>
</dbReference>
<keyword evidence="2" id="KW-1185">Reference proteome</keyword>
<dbReference type="Gene3D" id="3.40.50.300">
    <property type="entry name" value="P-loop containing nucleotide triphosphate hydrolases"/>
    <property type="match status" value="1"/>
</dbReference>